<dbReference type="InterPro" id="IPR038522">
    <property type="entry name" value="T4/T6SS_DotU_sf"/>
</dbReference>
<dbReference type="Gene3D" id="1.25.40.590">
    <property type="entry name" value="Type IV / VI secretion system, DotU"/>
    <property type="match status" value="1"/>
</dbReference>
<evidence type="ECO:0000313" key="6">
    <source>
        <dbReference type="Proteomes" id="UP000006230"/>
    </source>
</evidence>
<dbReference type="NCBIfam" id="NF038228">
    <property type="entry name" value="IcmH_DotU_IVB"/>
    <property type="match status" value="1"/>
</dbReference>
<feature type="domain" description="OmpA-like" evidence="4">
    <location>
        <begin position="345"/>
        <end position="465"/>
    </location>
</feature>
<evidence type="ECO:0000256" key="3">
    <source>
        <dbReference type="SAM" id="Phobius"/>
    </source>
</evidence>
<dbReference type="Gene3D" id="3.30.1330.60">
    <property type="entry name" value="OmpA-like domain"/>
    <property type="match status" value="1"/>
</dbReference>
<evidence type="ECO:0000256" key="2">
    <source>
        <dbReference type="SAM" id="MobiDB-lite"/>
    </source>
</evidence>
<dbReference type="PANTHER" id="PTHR38033:SF1">
    <property type="entry name" value="DOTU FAMILY TYPE IV_VI SECRETION SYSTEM PROTEIN"/>
    <property type="match status" value="1"/>
</dbReference>
<sequence length="465" mass="49560">MTRDDPFAEPSDTEKTIVRPNPGGRRPAVPPHMPPPQGAQPQPQPAPQPMPAPAPAPRPSQEAPATPVGAAATGMNPLNAAASTLFSLVARIRNRAQHSDPAALRESVIAEIRSFEDSALKAGVPAQTVRVARYAICATLDDVVLNTPWGGRSIWAQRSMVGTFHKETHGGDRVYDLLSRLEAAPAANLDLLEFLYMCLSLGFEGRLRVEPRGAEKHLAIRDGLARLIRTHRGQVERDLSPRWRGVSVAHRLLSAWTPVWLAGGLTLLGVCAAFAGFSFALNGSTEALRGQIAALDVAGPVTLDRPAPPPPPAPPAPREVETAESVTAFLQPEIDEGLVTVESSGNTLTVQISGANMFAPASDTLEPRFAEVVDRVAGALNEEGGQIIVAGHSDNIPINTARFPSNLALSLARAKFVMERISQTLVDSSRISAEGRADREPIASNDTPEGRAKNRRIEVILVKAG</sequence>
<feature type="compositionally biased region" description="Pro residues" evidence="2">
    <location>
        <begin position="28"/>
        <end position="58"/>
    </location>
</feature>
<dbReference type="PANTHER" id="PTHR38033">
    <property type="entry name" value="MEMBRANE PROTEIN-RELATED"/>
    <property type="match status" value="1"/>
</dbReference>
<feature type="region of interest" description="Disordered" evidence="2">
    <location>
        <begin position="1"/>
        <end position="72"/>
    </location>
</feature>
<evidence type="ECO:0000256" key="1">
    <source>
        <dbReference type="PROSITE-ProRule" id="PRU00473"/>
    </source>
</evidence>
<reference evidence="5 6" key="1">
    <citation type="journal article" date="2010" name="J. Bacteriol.">
        <title>Genome sequences of Pelagibaca bermudensis HTCC2601T and Maritimibacter alkaliphilus HTCC2654T, the type strains of two marine Roseobacter genera.</title>
        <authorList>
            <person name="Thrash J.C."/>
            <person name="Cho J.C."/>
            <person name="Ferriera S."/>
            <person name="Johnson J."/>
            <person name="Vergin K.L."/>
            <person name="Giovannoni S.J."/>
        </authorList>
    </citation>
    <scope>NUCLEOTIDE SEQUENCE [LARGE SCALE GENOMIC DNA]</scope>
    <source>
        <strain evidence="6">DSM 26914 / JCM 13377 / KCTC 12554 / HTCC2601</strain>
    </source>
</reference>
<dbReference type="Proteomes" id="UP000006230">
    <property type="component" value="Unassembled WGS sequence"/>
</dbReference>
<proteinExistence type="predicted"/>
<feature type="compositionally biased region" description="Basic and acidic residues" evidence="2">
    <location>
        <begin position="1"/>
        <end position="17"/>
    </location>
</feature>
<dbReference type="InterPro" id="IPR036737">
    <property type="entry name" value="OmpA-like_sf"/>
</dbReference>
<dbReference type="Pfam" id="PF09850">
    <property type="entry name" value="DotU"/>
    <property type="match status" value="1"/>
</dbReference>
<dbReference type="OrthoDB" id="345640at2"/>
<protein>
    <recommendedName>
        <fullName evidence="4">OmpA-like domain-containing protein</fullName>
    </recommendedName>
</protein>
<dbReference type="PROSITE" id="PS51123">
    <property type="entry name" value="OMPA_2"/>
    <property type="match status" value="1"/>
</dbReference>
<keyword evidence="1 3" id="KW-0472">Membrane</keyword>
<dbReference type="RefSeq" id="WP_007796403.1">
    <property type="nucleotide sequence ID" value="NZ_DS022276.1"/>
</dbReference>
<dbReference type="NCBIfam" id="TIGR03350">
    <property type="entry name" value="type_VI_ompA"/>
    <property type="match status" value="1"/>
</dbReference>
<feature type="transmembrane region" description="Helical" evidence="3">
    <location>
        <begin position="259"/>
        <end position="281"/>
    </location>
</feature>
<feature type="compositionally biased region" description="Low complexity" evidence="2">
    <location>
        <begin position="59"/>
        <end position="72"/>
    </location>
</feature>
<dbReference type="CDD" id="cd07185">
    <property type="entry name" value="OmpA_C-like"/>
    <property type="match status" value="1"/>
</dbReference>
<organism evidence="5 6">
    <name type="scientific">Salipiger bermudensis (strain DSM 26914 / JCM 13377 / KCTC 12554 / HTCC2601)</name>
    <name type="common">Pelagibaca bermudensis</name>
    <dbReference type="NCBI Taxonomy" id="314265"/>
    <lineage>
        <taxon>Bacteria</taxon>
        <taxon>Pseudomonadati</taxon>
        <taxon>Pseudomonadota</taxon>
        <taxon>Alphaproteobacteria</taxon>
        <taxon>Rhodobacterales</taxon>
        <taxon>Roseobacteraceae</taxon>
        <taxon>Salipiger</taxon>
    </lineage>
</organism>
<comment type="caution">
    <text evidence="5">The sequence shown here is derived from an EMBL/GenBank/DDBJ whole genome shotgun (WGS) entry which is preliminary data.</text>
</comment>
<dbReference type="NCBIfam" id="TIGR03349">
    <property type="entry name" value="IV_VI_DotU"/>
    <property type="match status" value="1"/>
</dbReference>
<dbReference type="eggNOG" id="COG1360">
    <property type="taxonomic scope" value="Bacteria"/>
</dbReference>
<accession>Q0FRE4</accession>
<dbReference type="InterPro" id="IPR017732">
    <property type="entry name" value="T4/T6SS_DotU"/>
</dbReference>
<dbReference type="Pfam" id="PF00691">
    <property type="entry name" value="OmpA"/>
    <property type="match status" value="1"/>
</dbReference>
<dbReference type="InterPro" id="IPR017733">
    <property type="entry name" value="OmpA-like_dom_proteobacteria"/>
</dbReference>
<dbReference type="EMBL" id="AATQ01000012">
    <property type="protein sequence ID" value="EAU46643.1"/>
    <property type="molecule type" value="Genomic_DNA"/>
</dbReference>
<dbReference type="STRING" id="314265.R2601_16020"/>
<gene>
    <name evidence="5" type="ORF">R2601_16020</name>
</gene>
<dbReference type="SUPFAM" id="SSF103088">
    <property type="entry name" value="OmpA-like"/>
    <property type="match status" value="1"/>
</dbReference>
<evidence type="ECO:0000259" key="4">
    <source>
        <dbReference type="PROSITE" id="PS51123"/>
    </source>
</evidence>
<dbReference type="GO" id="GO:0016020">
    <property type="term" value="C:membrane"/>
    <property type="evidence" value="ECO:0007669"/>
    <property type="project" value="UniProtKB-UniRule"/>
</dbReference>
<keyword evidence="3" id="KW-0812">Transmembrane</keyword>
<name>Q0FRE4_SALBH</name>
<keyword evidence="6" id="KW-1185">Reference proteome</keyword>
<dbReference type="HOGENOM" id="CLU_041790_0_0_5"/>
<keyword evidence="3" id="KW-1133">Transmembrane helix</keyword>
<feature type="region of interest" description="Disordered" evidence="2">
    <location>
        <begin position="430"/>
        <end position="451"/>
    </location>
</feature>
<evidence type="ECO:0000313" key="5">
    <source>
        <dbReference type="EMBL" id="EAU46643.1"/>
    </source>
</evidence>
<dbReference type="AlphaFoldDB" id="Q0FRE4"/>
<dbReference type="InterPro" id="IPR006665">
    <property type="entry name" value="OmpA-like"/>
</dbReference>
<dbReference type="eggNOG" id="COG3455">
    <property type="taxonomic scope" value="Bacteria"/>
</dbReference>